<reference evidence="2 3" key="1">
    <citation type="submission" date="2018-07" db="EMBL/GenBank/DDBJ databases">
        <title>Genomic Encyclopedia of Type Strains, Phase III (KMG-III): the genomes of soil and plant-associated and newly described type strains.</title>
        <authorList>
            <person name="Whitman W."/>
        </authorList>
    </citation>
    <scope>NUCLEOTIDE SEQUENCE [LARGE SCALE GENOMIC DNA]</scope>
    <source>
        <strain evidence="2 3">31-25a</strain>
    </source>
</reference>
<accession>A0A368YWH7</accession>
<evidence type="ECO:0000313" key="2">
    <source>
        <dbReference type="EMBL" id="RCW84560.1"/>
    </source>
</evidence>
<gene>
    <name evidence="2" type="ORF">C7476_104317</name>
</gene>
<name>A0A368YWH7_9HYPH</name>
<organism evidence="2 3">
    <name type="scientific">Phyllobacterium bourgognense</name>
    <dbReference type="NCBI Taxonomy" id="314236"/>
    <lineage>
        <taxon>Bacteria</taxon>
        <taxon>Pseudomonadati</taxon>
        <taxon>Pseudomonadota</taxon>
        <taxon>Alphaproteobacteria</taxon>
        <taxon>Hyphomicrobiales</taxon>
        <taxon>Phyllobacteriaceae</taxon>
        <taxon>Phyllobacterium</taxon>
    </lineage>
</organism>
<proteinExistence type="predicted"/>
<evidence type="ECO:0000259" key="1">
    <source>
        <dbReference type="Pfam" id="PF13577"/>
    </source>
</evidence>
<sequence>MSVMDRKLFADWARMTALMIGCSLCLIVAGTAIAQTGKTKQAGSAPSTGGSAAVPACENLPRADWLIDPSDPGPADARAILKLIHRYNWALDDHDFGQLDGLFTDDVFYELCDAAGEQILKRTDKGQLEVYLGGVFDELGTQGTQTRHIQSNALLNSVDTNTIQGKTSLAVTLQHSDIETPVLDYTGEFRPVFRREGGVWKFSRITLITDGRKIEFRAR</sequence>
<dbReference type="Pfam" id="PF13577">
    <property type="entry name" value="SnoaL_4"/>
    <property type="match status" value="1"/>
</dbReference>
<dbReference type="Proteomes" id="UP000253324">
    <property type="component" value="Unassembled WGS sequence"/>
</dbReference>
<keyword evidence="3" id="KW-1185">Reference proteome</keyword>
<dbReference type="OrthoDB" id="8365493at2"/>
<dbReference type="Gene3D" id="3.10.450.50">
    <property type="match status" value="1"/>
</dbReference>
<dbReference type="InterPro" id="IPR037401">
    <property type="entry name" value="SnoaL-like"/>
</dbReference>
<dbReference type="RefSeq" id="WP_114429819.1">
    <property type="nucleotide sequence ID" value="NZ_QPJM01000004.1"/>
</dbReference>
<protein>
    <submittedName>
        <fullName evidence="2">SnoaL-like protein</fullName>
    </submittedName>
</protein>
<dbReference type="InterPro" id="IPR032710">
    <property type="entry name" value="NTF2-like_dom_sf"/>
</dbReference>
<evidence type="ECO:0000313" key="3">
    <source>
        <dbReference type="Proteomes" id="UP000253324"/>
    </source>
</evidence>
<dbReference type="CDD" id="cd00531">
    <property type="entry name" value="NTF2_like"/>
    <property type="match status" value="1"/>
</dbReference>
<dbReference type="AlphaFoldDB" id="A0A368YWH7"/>
<comment type="caution">
    <text evidence="2">The sequence shown here is derived from an EMBL/GenBank/DDBJ whole genome shotgun (WGS) entry which is preliminary data.</text>
</comment>
<dbReference type="SUPFAM" id="SSF54427">
    <property type="entry name" value="NTF2-like"/>
    <property type="match status" value="1"/>
</dbReference>
<feature type="domain" description="SnoaL-like" evidence="1">
    <location>
        <begin position="76"/>
        <end position="205"/>
    </location>
</feature>
<dbReference type="EMBL" id="QPJM01000004">
    <property type="protein sequence ID" value="RCW84560.1"/>
    <property type="molecule type" value="Genomic_DNA"/>
</dbReference>